<dbReference type="Proteomes" id="UP000789831">
    <property type="component" value="Unassembled WGS sequence"/>
</dbReference>
<feature type="compositionally biased region" description="Polar residues" evidence="1">
    <location>
        <begin position="61"/>
        <end position="70"/>
    </location>
</feature>
<gene>
    <name evidence="2" type="ORF">AGERDE_LOCUS12488</name>
</gene>
<dbReference type="AlphaFoldDB" id="A0A9N9EJI2"/>
<keyword evidence="3" id="KW-1185">Reference proteome</keyword>
<accession>A0A9N9EJI2</accession>
<organism evidence="2 3">
    <name type="scientific">Ambispora gerdemannii</name>
    <dbReference type="NCBI Taxonomy" id="144530"/>
    <lineage>
        <taxon>Eukaryota</taxon>
        <taxon>Fungi</taxon>
        <taxon>Fungi incertae sedis</taxon>
        <taxon>Mucoromycota</taxon>
        <taxon>Glomeromycotina</taxon>
        <taxon>Glomeromycetes</taxon>
        <taxon>Archaeosporales</taxon>
        <taxon>Ambisporaceae</taxon>
        <taxon>Ambispora</taxon>
    </lineage>
</organism>
<feature type="non-terminal residue" evidence="2">
    <location>
        <position position="84"/>
    </location>
</feature>
<reference evidence="2" key="1">
    <citation type="submission" date="2021-06" db="EMBL/GenBank/DDBJ databases">
        <authorList>
            <person name="Kallberg Y."/>
            <person name="Tangrot J."/>
            <person name="Rosling A."/>
        </authorList>
    </citation>
    <scope>NUCLEOTIDE SEQUENCE</scope>
    <source>
        <strain evidence="2">MT106</strain>
    </source>
</reference>
<feature type="compositionally biased region" description="Basic and acidic residues" evidence="1">
    <location>
        <begin position="16"/>
        <end position="26"/>
    </location>
</feature>
<dbReference type="OrthoDB" id="2446263at2759"/>
<feature type="region of interest" description="Disordered" evidence="1">
    <location>
        <begin position="1"/>
        <end position="46"/>
    </location>
</feature>
<feature type="non-terminal residue" evidence="2">
    <location>
        <position position="1"/>
    </location>
</feature>
<name>A0A9N9EJI2_9GLOM</name>
<proteinExistence type="predicted"/>
<evidence type="ECO:0000313" key="3">
    <source>
        <dbReference type="Proteomes" id="UP000789831"/>
    </source>
</evidence>
<comment type="caution">
    <text evidence="2">The sequence shown here is derived from an EMBL/GenBank/DDBJ whole genome shotgun (WGS) entry which is preliminary data.</text>
</comment>
<dbReference type="EMBL" id="CAJVPL010009047">
    <property type="protein sequence ID" value="CAG8676579.1"/>
    <property type="molecule type" value="Genomic_DNA"/>
</dbReference>
<evidence type="ECO:0000256" key="1">
    <source>
        <dbReference type="SAM" id="MobiDB-lite"/>
    </source>
</evidence>
<feature type="region of interest" description="Disordered" evidence="1">
    <location>
        <begin position="59"/>
        <end position="84"/>
    </location>
</feature>
<sequence length="84" mass="9451">KVDVAPLSPGSKTVNKIHDQNLDEFSKPSINSDSTDPFEYNDDLSQPDKNQIVEQDLKQELSASSTSRKNLTYKRNLLDGENNQ</sequence>
<protein>
    <submittedName>
        <fullName evidence="2">1155_t:CDS:1</fullName>
    </submittedName>
</protein>
<evidence type="ECO:0000313" key="2">
    <source>
        <dbReference type="EMBL" id="CAG8676579.1"/>
    </source>
</evidence>